<organism evidence="1 2">
    <name type="scientific">Enterococcus villorum ATCC 700913</name>
    <dbReference type="NCBI Taxonomy" id="1158604"/>
    <lineage>
        <taxon>Bacteria</taxon>
        <taxon>Bacillati</taxon>
        <taxon>Bacillota</taxon>
        <taxon>Bacilli</taxon>
        <taxon>Lactobacillales</taxon>
        <taxon>Enterococcaceae</taxon>
        <taxon>Enterococcus</taxon>
    </lineage>
</organism>
<sequence length="120" mass="14519">GLSLLCSVFKGLLELKQPLKHRFKSFNDCRSNFYIISERQFLVNSFLKVFFASFFRSRFSNSFTITYRLLFVKNFFEVFLDETKLLHRFFFNDFVILSCDLSHVKNFLKLLFNLFRNYDS</sequence>
<dbReference type="Proteomes" id="UP000013866">
    <property type="component" value="Unassembled WGS sequence"/>
</dbReference>
<evidence type="ECO:0000313" key="1">
    <source>
        <dbReference type="EMBL" id="EOH94134.1"/>
    </source>
</evidence>
<reference evidence="1 2" key="1">
    <citation type="submission" date="2013-02" db="EMBL/GenBank/DDBJ databases">
        <title>The Genome Sequence of Enterococcus villorum ATCC_700913.</title>
        <authorList>
            <consortium name="The Broad Institute Genome Sequencing Platform"/>
            <consortium name="The Broad Institute Genome Sequencing Center for Infectious Disease"/>
            <person name="Earl A.M."/>
            <person name="Gilmore M.S."/>
            <person name="Lebreton F."/>
            <person name="Walker B."/>
            <person name="Young S.K."/>
            <person name="Zeng Q."/>
            <person name="Gargeya S."/>
            <person name="Fitzgerald M."/>
            <person name="Haas B."/>
            <person name="Abouelleil A."/>
            <person name="Alvarado L."/>
            <person name="Arachchi H.M."/>
            <person name="Berlin A.M."/>
            <person name="Chapman S.B."/>
            <person name="Dewar J."/>
            <person name="Goldberg J."/>
            <person name="Griggs A."/>
            <person name="Gujja S."/>
            <person name="Hansen M."/>
            <person name="Howarth C."/>
            <person name="Imamovic A."/>
            <person name="Larimer J."/>
            <person name="McCowan C."/>
            <person name="Murphy C."/>
            <person name="Neiman D."/>
            <person name="Pearson M."/>
            <person name="Priest M."/>
            <person name="Roberts A."/>
            <person name="Saif S."/>
            <person name="Shea T."/>
            <person name="Sisk P."/>
            <person name="Sykes S."/>
            <person name="Wortman J."/>
            <person name="Nusbaum C."/>
            <person name="Birren B."/>
        </authorList>
    </citation>
    <scope>NUCLEOTIDE SEQUENCE [LARGE SCALE GENOMIC DNA]</scope>
    <source>
        <strain evidence="1 2">ATCC 700913</strain>
    </source>
</reference>
<proteinExistence type="predicted"/>
<name>A0ABP2UUR8_9ENTE</name>
<evidence type="ECO:0000313" key="2">
    <source>
        <dbReference type="Proteomes" id="UP000013866"/>
    </source>
</evidence>
<protein>
    <recommendedName>
        <fullName evidence="3">Maturase K</fullName>
    </recommendedName>
</protein>
<dbReference type="EMBL" id="AJAN01000003">
    <property type="protein sequence ID" value="EOH94134.1"/>
    <property type="molecule type" value="Genomic_DNA"/>
</dbReference>
<gene>
    <name evidence="1" type="ORF">UAO_00174</name>
</gene>
<evidence type="ECO:0008006" key="3">
    <source>
        <dbReference type="Google" id="ProtNLM"/>
    </source>
</evidence>
<feature type="non-terminal residue" evidence="1">
    <location>
        <position position="1"/>
    </location>
</feature>
<keyword evidence="2" id="KW-1185">Reference proteome</keyword>
<accession>A0ABP2UUR8</accession>
<comment type="caution">
    <text evidence="1">The sequence shown here is derived from an EMBL/GenBank/DDBJ whole genome shotgun (WGS) entry which is preliminary data.</text>
</comment>